<keyword evidence="2" id="KW-1185">Reference proteome</keyword>
<dbReference type="Proteomes" id="UP000198625">
    <property type="component" value="Unassembled WGS sequence"/>
</dbReference>
<sequence>MTFAEKLDLLMRITRTTNSTLAFNVSLDPSFISRLRRGVRTPARNENYLKSISTYFAKHCNEDYQKIALSQALNISPENLASDIDIVIELIYLWLSDKKDDKGNSIEAFINNLSDFKFKKVPKAEDIPLPHLFENTFKDSVHYGIEGKQNAVISFLTLVLMDNKPQTLLLYSDEDIDWLIENREFTAKWSALLSRVIMKGNKIKIIHTVNRNLDEMLSAIEEWLPIYMTGAIEPYYYPKSRDGLFKRTLFVAPYTGAVASNSIGNKVKNGATFLYTGKDLVSSLTEEFNCFLSLCRPLMRIFNYTNTEYYLSTLSEFEAEEADSILNISTLSNVTMPMSVAESILKSMNNNKKEKILTYHEKRIIDFEKRLKSHSFTEVITLPHAEELRKGKAKVSFSDMLDNTLLYYTTEEYIEHIQNIILLILNFDNYNIFIQSSPQPSDYMLYAKEDVGVIVAKTFLPTVAFAINESNMTAAFWDYLSSNLYRVSKNQPEKEHTIAMLRRFIENLRA</sequence>
<accession>A0A1H3SPP3</accession>
<dbReference type="OrthoDB" id="2738at2"/>
<dbReference type="RefSeq" id="WP_091733067.1">
    <property type="nucleotide sequence ID" value="NZ_FNQE01000051.1"/>
</dbReference>
<gene>
    <name evidence="1" type="ORF">SAMN05660462_02993</name>
</gene>
<name>A0A1H3SPP3_9FIRM</name>
<proteinExistence type="predicted"/>
<evidence type="ECO:0000313" key="2">
    <source>
        <dbReference type="Proteomes" id="UP000198625"/>
    </source>
</evidence>
<dbReference type="EMBL" id="FNQE01000051">
    <property type="protein sequence ID" value="SDZ39099.1"/>
    <property type="molecule type" value="Genomic_DNA"/>
</dbReference>
<dbReference type="AlphaFoldDB" id="A0A1H3SPP3"/>
<protein>
    <submittedName>
        <fullName evidence="1">Uncharacterized protein</fullName>
    </submittedName>
</protein>
<reference evidence="1 2" key="1">
    <citation type="submission" date="2016-10" db="EMBL/GenBank/DDBJ databases">
        <authorList>
            <person name="de Groot N.N."/>
        </authorList>
    </citation>
    <scope>NUCLEOTIDE SEQUENCE [LARGE SCALE GENOMIC DNA]</scope>
    <source>
        <strain evidence="1 2">DSM 21650</strain>
    </source>
</reference>
<evidence type="ECO:0000313" key="1">
    <source>
        <dbReference type="EMBL" id="SDZ39099.1"/>
    </source>
</evidence>
<organism evidence="1 2">
    <name type="scientific">Proteiniborus ethanoligenes</name>
    <dbReference type="NCBI Taxonomy" id="415015"/>
    <lineage>
        <taxon>Bacteria</taxon>
        <taxon>Bacillati</taxon>
        <taxon>Bacillota</taxon>
        <taxon>Clostridia</taxon>
        <taxon>Eubacteriales</taxon>
        <taxon>Proteiniborus</taxon>
    </lineage>
</organism>
<dbReference type="STRING" id="415015.SAMN05660462_02993"/>